<keyword evidence="4" id="KW-1185">Reference proteome</keyword>
<evidence type="ECO:0000256" key="2">
    <source>
        <dbReference type="SAM" id="SignalP"/>
    </source>
</evidence>
<evidence type="ECO:0008006" key="5">
    <source>
        <dbReference type="Google" id="ProtNLM"/>
    </source>
</evidence>
<protein>
    <recommendedName>
        <fullName evidence="5">DUF2946 domain-containing protein</fullName>
    </recommendedName>
</protein>
<comment type="caution">
    <text evidence="3">The sequence shown here is derived from an EMBL/GenBank/DDBJ whole genome shotgun (WGS) entry which is preliminary data.</text>
</comment>
<proteinExistence type="predicted"/>
<evidence type="ECO:0000313" key="3">
    <source>
        <dbReference type="EMBL" id="PRC95076.1"/>
    </source>
</evidence>
<feature type="chain" id="PRO_5015478671" description="DUF2946 domain-containing protein" evidence="2">
    <location>
        <begin position="21"/>
        <end position="110"/>
    </location>
</feature>
<dbReference type="AlphaFoldDB" id="A0A2S9H5C9"/>
<dbReference type="RefSeq" id="WP_105530184.1">
    <property type="nucleotide sequence ID" value="NZ_PUGF01000001.1"/>
</dbReference>
<evidence type="ECO:0000256" key="1">
    <source>
        <dbReference type="SAM" id="MobiDB-lite"/>
    </source>
</evidence>
<dbReference type="Proteomes" id="UP000237839">
    <property type="component" value="Unassembled WGS sequence"/>
</dbReference>
<name>A0A2S9H5C9_9BURK</name>
<gene>
    <name evidence="3" type="ORF">S2091_0271</name>
</gene>
<evidence type="ECO:0000313" key="4">
    <source>
        <dbReference type="Proteomes" id="UP000237839"/>
    </source>
</evidence>
<feature type="region of interest" description="Disordered" evidence="1">
    <location>
        <begin position="37"/>
        <end position="58"/>
    </location>
</feature>
<accession>A0A2S9H5C9</accession>
<organism evidence="3 4">
    <name type="scientific">Solimicrobium silvestre</name>
    <dbReference type="NCBI Taxonomy" id="2099400"/>
    <lineage>
        <taxon>Bacteria</taxon>
        <taxon>Pseudomonadati</taxon>
        <taxon>Pseudomonadota</taxon>
        <taxon>Betaproteobacteria</taxon>
        <taxon>Burkholderiales</taxon>
        <taxon>Oxalobacteraceae</taxon>
        <taxon>Solimicrobium</taxon>
    </lineage>
</organism>
<dbReference type="EMBL" id="PUGF01000001">
    <property type="protein sequence ID" value="PRC95076.1"/>
    <property type="molecule type" value="Genomic_DNA"/>
</dbReference>
<sequence length="110" mass="12513">MKRILIIFLLTILPLQMSWASVANYCLHEQDKSVQHFGHHTHQHQTEQQPQSDGTDSDCDYCHHTGSIFALTNSLQLTDAAHPFPLALDPVLYQSHIPDSLTKPNWRGIN</sequence>
<keyword evidence="2" id="KW-0732">Signal</keyword>
<dbReference type="OrthoDB" id="6717343at2"/>
<feature type="signal peptide" evidence="2">
    <location>
        <begin position="1"/>
        <end position="20"/>
    </location>
</feature>
<reference evidence="3 4" key="1">
    <citation type="submission" date="2018-02" db="EMBL/GenBank/DDBJ databases">
        <title>Solimicrobium silvestre gen. nov., sp. nov., isolated from alpine forest soil.</title>
        <authorList>
            <person name="Margesin R."/>
            <person name="Albuquerque L."/>
            <person name="Zhang D.-C."/>
            <person name="Froufe H.J.C."/>
            <person name="Severino R."/>
            <person name="Roxo I."/>
            <person name="Egas C."/>
            <person name="Da Costa M.S."/>
        </authorList>
    </citation>
    <scope>NUCLEOTIDE SEQUENCE [LARGE SCALE GENOMIC DNA]</scope>
    <source>
        <strain evidence="3 4">S20-91</strain>
    </source>
</reference>